<evidence type="ECO:0000313" key="2">
    <source>
        <dbReference type="Proteomes" id="UP000828390"/>
    </source>
</evidence>
<comment type="caution">
    <text evidence="1">The sequence shown here is derived from an EMBL/GenBank/DDBJ whole genome shotgun (WGS) entry which is preliminary data.</text>
</comment>
<organism evidence="1 2">
    <name type="scientific">Dreissena polymorpha</name>
    <name type="common">Zebra mussel</name>
    <name type="synonym">Mytilus polymorpha</name>
    <dbReference type="NCBI Taxonomy" id="45954"/>
    <lineage>
        <taxon>Eukaryota</taxon>
        <taxon>Metazoa</taxon>
        <taxon>Spiralia</taxon>
        <taxon>Lophotrochozoa</taxon>
        <taxon>Mollusca</taxon>
        <taxon>Bivalvia</taxon>
        <taxon>Autobranchia</taxon>
        <taxon>Heteroconchia</taxon>
        <taxon>Euheterodonta</taxon>
        <taxon>Imparidentia</taxon>
        <taxon>Neoheterodontei</taxon>
        <taxon>Myida</taxon>
        <taxon>Dreissenoidea</taxon>
        <taxon>Dreissenidae</taxon>
        <taxon>Dreissena</taxon>
    </lineage>
</organism>
<proteinExistence type="predicted"/>
<reference evidence="1" key="1">
    <citation type="journal article" date="2019" name="bioRxiv">
        <title>The Genome of the Zebra Mussel, Dreissena polymorpha: A Resource for Invasive Species Research.</title>
        <authorList>
            <person name="McCartney M.A."/>
            <person name="Auch B."/>
            <person name="Kono T."/>
            <person name="Mallez S."/>
            <person name="Zhang Y."/>
            <person name="Obille A."/>
            <person name="Becker A."/>
            <person name="Abrahante J.E."/>
            <person name="Garbe J."/>
            <person name="Badalamenti J.P."/>
            <person name="Herman A."/>
            <person name="Mangelson H."/>
            <person name="Liachko I."/>
            <person name="Sullivan S."/>
            <person name="Sone E.D."/>
            <person name="Koren S."/>
            <person name="Silverstein K.A.T."/>
            <person name="Beckman K.B."/>
            <person name="Gohl D.M."/>
        </authorList>
    </citation>
    <scope>NUCLEOTIDE SEQUENCE</scope>
    <source>
        <strain evidence="1">Duluth1</strain>
        <tissue evidence="1">Whole animal</tissue>
    </source>
</reference>
<protein>
    <submittedName>
        <fullName evidence="1">Uncharacterized protein</fullName>
    </submittedName>
</protein>
<sequence length="72" mass="8289">MPEPLAALHEFRTLDVTIEETEKSRSGYEGIILEMCNRSNECLLMLTSSARRCRREKFLAIGAMSIKRWLNA</sequence>
<accession>A0A9D4CGD0</accession>
<dbReference type="Proteomes" id="UP000828390">
    <property type="component" value="Unassembled WGS sequence"/>
</dbReference>
<name>A0A9D4CGD0_DREPO</name>
<gene>
    <name evidence="1" type="ORF">DPMN_049686</name>
</gene>
<keyword evidence="2" id="KW-1185">Reference proteome</keyword>
<reference evidence="1" key="2">
    <citation type="submission" date="2020-11" db="EMBL/GenBank/DDBJ databases">
        <authorList>
            <person name="McCartney M.A."/>
            <person name="Auch B."/>
            <person name="Kono T."/>
            <person name="Mallez S."/>
            <person name="Becker A."/>
            <person name="Gohl D.M."/>
            <person name="Silverstein K.A.T."/>
            <person name="Koren S."/>
            <person name="Bechman K.B."/>
            <person name="Herman A."/>
            <person name="Abrahante J.E."/>
            <person name="Garbe J."/>
        </authorList>
    </citation>
    <scope>NUCLEOTIDE SEQUENCE</scope>
    <source>
        <strain evidence="1">Duluth1</strain>
        <tissue evidence="1">Whole animal</tissue>
    </source>
</reference>
<dbReference type="EMBL" id="JAIWYP010000012">
    <property type="protein sequence ID" value="KAH3723890.1"/>
    <property type="molecule type" value="Genomic_DNA"/>
</dbReference>
<dbReference type="AlphaFoldDB" id="A0A9D4CGD0"/>
<evidence type="ECO:0000313" key="1">
    <source>
        <dbReference type="EMBL" id="KAH3723890.1"/>
    </source>
</evidence>